<dbReference type="RefSeq" id="WP_097000990.1">
    <property type="nucleotide sequence ID" value="NZ_OBEI01000010.1"/>
</dbReference>
<name>A0A285NLG7_9AQUI</name>
<accession>A0A285NLG7</accession>
<dbReference type="SUPFAM" id="SSF51004">
    <property type="entry name" value="C-terminal (heme d1) domain of cytochrome cd1-nitrite reductase"/>
    <property type="match status" value="1"/>
</dbReference>
<evidence type="ECO:0000313" key="2">
    <source>
        <dbReference type="Proteomes" id="UP000219036"/>
    </source>
</evidence>
<dbReference type="AlphaFoldDB" id="A0A285NLG7"/>
<dbReference type="Gene3D" id="2.140.10.20">
    <property type="entry name" value="C-terminal (heme d1) domain of cytochrome cd1-nitrite reductase"/>
    <property type="match status" value="1"/>
</dbReference>
<dbReference type="PANTHER" id="PTHR47197">
    <property type="entry name" value="PROTEIN NIRF"/>
    <property type="match status" value="1"/>
</dbReference>
<dbReference type="InterPro" id="IPR011048">
    <property type="entry name" value="Haem_d1_sf"/>
</dbReference>
<dbReference type="EMBL" id="OBEI01000010">
    <property type="protein sequence ID" value="SNZ10350.1"/>
    <property type="molecule type" value="Genomic_DNA"/>
</dbReference>
<dbReference type="InterPro" id="IPR003143">
    <property type="entry name" value="Cyt_cd1_C_sf"/>
</dbReference>
<organism evidence="1 2">
    <name type="scientific">Persephonella hydrogeniphila</name>
    <dbReference type="NCBI Taxonomy" id="198703"/>
    <lineage>
        <taxon>Bacteria</taxon>
        <taxon>Pseudomonadati</taxon>
        <taxon>Aquificota</taxon>
        <taxon>Aquificia</taxon>
        <taxon>Aquificales</taxon>
        <taxon>Hydrogenothermaceae</taxon>
        <taxon>Persephonella</taxon>
    </lineage>
</organism>
<dbReference type="OrthoDB" id="5345286at2"/>
<gene>
    <name evidence="1" type="ORF">SAMN06265182_1835</name>
</gene>
<evidence type="ECO:0000313" key="1">
    <source>
        <dbReference type="EMBL" id="SNZ10350.1"/>
    </source>
</evidence>
<dbReference type="PANTHER" id="PTHR47197:SF3">
    <property type="entry name" value="DIHYDRO-HEME D1 DEHYDROGENASE"/>
    <property type="match status" value="1"/>
</dbReference>
<sequence>MLYLILPVLIFFQIVFAEKLYVVERERGSLAVIEDDKFVGEINDLGNLNHAIVKTDGDFSYCISRNGYFSKIDNRNDRLIKKIKPGNSGIGFTFIKNYIAIAHYDPKKVTILTKDLEIKKVIDTGSRNVGIKPYKNLLTFSLMDRDEIWVLDANKDFKIVHKVKNAGKMPFDALIDKNRYIVGFFKEKGVGILDLDSFVYKKAIFHTKNKEEIVFKIPHFGMWGVINDTALIPAIGEKRSYVVDIKNMKVIKHIDLPGLPVFISVSPLKNIAVVNFSGDKDHLLAVIDIKNLKVIKTFTAGKRVMHMRFSKDGEKLYVSSYFDNSLKIFDTNSWKLLKEITVPTPSGVFIVR</sequence>
<protein>
    <submittedName>
        <fullName evidence="1">Protein NirF</fullName>
    </submittedName>
</protein>
<keyword evidence="2" id="KW-1185">Reference proteome</keyword>
<proteinExistence type="predicted"/>
<dbReference type="InterPro" id="IPR051200">
    <property type="entry name" value="Host-pathogen_enzymatic-act"/>
</dbReference>
<dbReference type="Pfam" id="PF02239">
    <property type="entry name" value="Cytochrom_D1"/>
    <property type="match status" value="1"/>
</dbReference>
<reference evidence="2" key="1">
    <citation type="submission" date="2017-09" db="EMBL/GenBank/DDBJ databases">
        <authorList>
            <person name="Varghese N."/>
            <person name="Submissions S."/>
        </authorList>
    </citation>
    <scope>NUCLEOTIDE SEQUENCE [LARGE SCALE GENOMIC DNA]</scope>
    <source>
        <strain evidence="2">DSM 15103</strain>
    </source>
</reference>
<dbReference type="Proteomes" id="UP000219036">
    <property type="component" value="Unassembled WGS sequence"/>
</dbReference>